<keyword evidence="4" id="KW-1185">Reference proteome</keyword>
<evidence type="ECO:0000313" key="4">
    <source>
        <dbReference type="Proteomes" id="UP000295301"/>
    </source>
</evidence>
<dbReference type="PROSITE" id="PS50987">
    <property type="entry name" value="HTH_ARSR_2"/>
    <property type="match status" value="1"/>
</dbReference>
<organism evidence="3 4">
    <name type="scientific">Antarcticimicrobium luteum</name>
    <dbReference type="NCBI Taxonomy" id="2547397"/>
    <lineage>
        <taxon>Bacteria</taxon>
        <taxon>Pseudomonadati</taxon>
        <taxon>Pseudomonadota</taxon>
        <taxon>Alphaproteobacteria</taxon>
        <taxon>Rhodobacterales</taxon>
        <taxon>Paracoccaceae</taxon>
        <taxon>Antarcticimicrobium</taxon>
    </lineage>
</organism>
<dbReference type="CDD" id="cd16345">
    <property type="entry name" value="LMWP_ArsC"/>
    <property type="match status" value="1"/>
</dbReference>
<dbReference type="SUPFAM" id="SSF52788">
    <property type="entry name" value="Phosphotyrosine protein phosphatases I"/>
    <property type="match status" value="1"/>
</dbReference>
<name>A0A4R5UQL2_9RHOB</name>
<reference evidence="3 4" key="1">
    <citation type="submission" date="2019-03" db="EMBL/GenBank/DDBJ databases">
        <title>Ruegeria lutea sp. nov., a novel strain, isolated from marine sediment, the Masan Bay, South Korea.</title>
        <authorList>
            <person name="Kim J."/>
            <person name="Kim D.-Y."/>
            <person name="Lee S.-S."/>
        </authorList>
    </citation>
    <scope>NUCLEOTIDE SEQUENCE [LARGE SCALE GENOMIC DNA]</scope>
    <source>
        <strain evidence="3 4">318-1</strain>
    </source>
</reference>
<dbReference type="AlphaFoldDB" id="A0A4R5UQL2"/>
<dbReference type="SUPFAM" id="SSF46785">
    <property type="entry name" value="Winged helix' DNA-binding domain"/>
    <property type="match status" value="1"/>
</dbReference>
<gene>
    <name evidence="3" type="ORF">E1832_21950</name>
</gene>
<proteinExistence type="predicted"/>
<feature type="domain" description="HTH arsR-type" evidence="2">
    <location>
        <begin position="1"/>
        <end position="94"/>
    </location>
</feature>
<dbReference type="Gene3D" id="1.10.10.10">
    <property type="entry name" value="Winged helix-like DNA-binding domain superfamily/Winged helix DNA-binding domain"/>
    <property type="match status" value="1"/>
</dbReference>
<dbReference type="InterPro" id="IPR036388">
    <property type="entry name" value="WH-like_DNA-bd_sf"/>
</dbReference>
<evidence type="ECO:0000259" key="2">
    <source>
        <dbReference type="PROSITE" id="PS50987"/>
    </source>
</evidence>
<evidence type="ECO:0000256" key="1">
    <source>
        <dbReference type="ARBA" id="ARBA00022849"/>
    </source>
</evidence>
<sequence length="282" mass="30877">MEKESLTQLATLSHPQRMQLFRLLMRRYPDAVPAGEIAAALGFKPSTNSVYLSALQEAGLAEQQRQGTSLRYRVNMPQVQHLMGFLFLDCCRGRPELCPPLPFSHTDGASPMADRKYNVLFICTGNSARSIFAEALLRAEAGDRFNVYSAGTSPHSELNPFAVEMLASKGHDITDLRAKHVTEFQGAGAPVMDFVFTVCNQAANEECPTWEGQPVSAHWGMPDPVKATGTDAEKRLAFQQAYGALRNRIRVFAALPFDTLDRISLQAAVDDIGDTALEGAGE</sequence>
<dbReference type="EMBL" id="SMUV01000074">
    <property type="protein sequence ID" value="TDK41349.1"/>
    <property type="molecule type" value="Genomic_DNA"/>
</dbReference>
<keyword evidence="1" id="KW-0059">Arsenical resistance</keyword>
<dbReference type="GO" id="GO:0003700">
    <property type="term" value="F:DNA-binding transcription factor activity"/>
    <property type="evidence" value="ECO:0007669"/>
    <property type="project" value="InterPro"/>
</dbReference>
<dbReference type="InterPro" id="IPR036390">
    <property type="entry name" value="WH_DNA-bd_sf"/>
</dbReference>
<dbReference type="InterPro" id="IPR001845">
    <property type="entry name" value="HTH_ArsR_DNA-bd_dom"/>
</dbReference>
<dbReference type="CDD" id="cd00090">
    <property type="entry name" value="HTH_ARSR"/>
    <property type="match status" value="1"/>
</dbReference>
<dbReference type="Pfam" id="PF12840">
    <property type="entry name" value="HTH_20"/>
    <property type="match status" value="1"/>
</dbReference>
<dbReference type="PANTHER" id="PTHR43428:SF1">
    <property type="entry name" value="ARSENATE REDUCTASE"/>
    <property type="match status" value="1"/>
</dbReference>
<dbReference type="Gene3D" id="3.40.50.2300">
    <property type="match status" value="1"/>
</dbReference>
<dbReference type="InterPro" id="IPR023485">
    <property type="entry name" value="Ptyr_pPase"/>
</dbReference>
<comment type="caution">
    <text evidence="3">The sequence shown here is derived from an EMBL/GenBank/DDBJ whole genome shotgun (WGS) entry which is preliminary data.</text>
</comment>
<dbReference type="GO" id="GO:0046685">
    <property type="term" value="P:response to arsenic-containing substance"/>
    <property type="evidence" value="ECO:0007669"/>
    <property type="project" value="UniProtKB-KW"/>
</dbReference>
<accession>A0A4R5UQL2</accession>
<dbReference type="RefSeq" id="WP_133361917.1">
    <property type="nucleotide sequence ID" value="NZ_SMUV01000074.1"/>
</dbReference>
<evidence type="ECO:0000313" key="3">
    <source>
        <dbReference type="EMBL" id="TDK41349.1"/>
    </source>
</evidence>
<dbReference type="InterPro" id="IPR036196">
    <property type="entry name" value="Ptyr_pPase_sf"/>
</dbReference>
<dbReference type="SMART" id="SM00418">
    <property type="entry name" value="HTH_ARSR"/>
    <property type="match status" value="1"/>
</dbReference>
<dbReference type="OrthoDB" id="9793058at2"/>
<dbReference type="InterPro" id="IPR011991">
    <property type="entry name" value="ArsR-like_HTH"/>
</dbReference>
<dbReference type="Proteomes" id="UP000295301">
    <property type="component" value="Unassembled WGS sequence"/>
</dbReference>
<dbReference type="PANTHER" id="PTHR43428">
    <property type="entry name" value="ARSENATE REDUCTASE"/>
    <property type="match status" value="1"/>
</dbReference>
<dbReference type="SMART" id="SM00226">
    <property type="entry name" value="LMWPc"/>
    <property type="match status" value="1"/>
</dbReference>
<dbReference type="Pfam" id="PF01451">
    <property type="entry name" value="LMWPc"/>
    <property type="match status" value="1"/>
</dbReference>
<protein>
    <submittedName>
        <fullName evidence="3">ArsR family transcriptional regulator</fullName>
    </submittedName>
</protein>